<keyword evidence="9" id="KW-0289">Folate biosynthesis</keyword>
<dbReference type="GO" id="GO:0046656">
    <property type="term" value="P:folic acid biosynthetic process"/>
    <property type="evidence" value="ECO:0007669"/>
    <property type="project" value="UniProtKB-KW"/>
</dbReference>
<feature type="domain" description="Pterin-binding" evidence="10">
    <location>
        <begin position="33"/>
        <end position="279"/>
    </location>
</feature>
<dbReference type="Proteomes" id="UP000223071">
    <property type="component" value="Unassembled WGS sequence"/>
</dbReference>
<evidence type="ECO:0000313" key="11">
    <source>
        <dbReference type="EMBL" id="PFG73993.1"/>
    </source>
</evidence>
<evidence type="ECO:0000259" key="10">
    <source>
        <dbReference type="PROSITE" id="PS50972"/>
    </source>
</evidence>
<dbReference type="EC" id="2.5.1.15" evidence="5"/>
<organism evidence="11 12">
    <name type="scientific">Tepidiforma thermophila (strain KCTC 52669 / CGMCC 1.13589 / G233)</name>
    <dbReference type="NCBI Taxonomy" id="2761530"/>
    <lineage>
        <taxon>Bacteria</taxon>
        <taxon>Bacillati</taxon>
        <taxon>Chloroflexota</taxon>
        <taxon>Tepidiformia</taxon>
        <taxon>Tepidiformales</taxon>
        <taxon>Tepidiformaceae</taxon>
        <taxon>Tepidiforma</taxon>
    </lineage>
</organism>
<evidence type="ECO:0000256" key="3">
    <source>
        <dbReference type="ARBA" id="ARBA00004763"/>
    </source>
</evidence>
<dbReference type="PANTHER" id="PTHR20941">
    <property type="entry name" value="FOLATE SYNTHESIS PROTEINS"/>
    <property type="match status" value="1"/>
</dbReference>
<protein>
    <recommendedName>
        <fullName evidence="5">dihydropteroate synthase</fullName>
        <ecNumber evidence="5">2.5.1.15</ecNumber>
    </recommendedName>
</protein>
<keyword evidence="6" id="KW-0808">Transferase</keyword>
<dbReference type="EMBL" id="PDJQ01000001">
    <property type="protein sequence ID" value="PFG73993.1"/>
    <property type="molecule type" value="Genomic_DNA"/>
</dbReference>
<evidence type="ECO:0000313" key="12">
    <source>
        <dbReference type="Proteomes" id="UP000223071"/>
    </source>
</evidence>
<dbReference type="SUPFAM" id="SSF51717">
    <property type="entry name" value="Dihydropteroate synthetase-like"/>
    <property type="match status" value="1"/>
</dbReference>
<proteinExistence type="inferred from homology"/>
<evidence type="ECO:0000256" key="4">
    <source>
        <dbReference type="ARBA" id="ARBA00009503"/>
    </source>
</evidence>
<dbReference type="Pfam" id="PF00809">
    <property type="entry name" value="Pterin_bind"/>
    <property type="match status" value="1"/>
</dbReference>
<comment type="pathway">
    <text evidence="3">Cofactor biosynthesis; tetrahydrofolate biosynthesis; 7,8-dihydrofolate from 2-amino-4-hydroxy-6-hydroxymethyl-7,8-dihydropteridine diphosphate and 4-aminobenzoate: step 1/2.</text>
</comment>
<evidence type="ECO:0000256" key="2">
    <source>
        <dbReference type="ARBA" id="ARBA00001946"/>
    </source>
</evidence>
<evidence type="ECO:0000256" key="6">
    <source>
        <dbReference type="ARBA" id="ARBA00022679"/>
    </source>
</evidence>
<keyword evidence="7" id="KW-0479">Metal-binding</keyword>
<comment type="catalytic activity">
    <reaction evidence="1">
        <text>(7,8-dihydropterin-6-yl)methyl diphosphate + 4-aminobenzoate = 7,8-dihydropteroate + diphosphate</text>
        <dbReference type="Rhea" id="RHEA:19949"/>
        <dbReference type="ChEBI" id="CHEBI:17836"/>
        <dbReference type="ChEBI" id="CHEBI:17839"/>
        <dbReference type="ChEBI" id="CHEBI:33019"/>
        <dbReference type="ChEBI" id="CHEBI:72950"/>
        <dbReference type="EC" id="2.5.1.15"/>
    </reaction>
</comment>
<dbReference type="RefSeq" id="WP_098503415.1">
    <property type="nucleotide sequence ID" value="NZ_PDJQ01000001.1"/>
</dbReference>
<dbReference type="PROSITE" id="PS50972">
    <property type="entry name" value="PTERIN_BINDING"/>
    <property type="match status" value="1"/>
</dbReference>
<dbReference type="GO" id="GO:0004156">
    <property type="term" value="F:dihydropteroate synthase activity"/>
    <property type="evidence" value="ECO:0007669"/>
    <property type="project" value="UniProtKB-EC"/>
</dbReference>
<accession>A0A2A9HF68</accession>
<dbReference type="PANTHER" id="PTHR20941:SF1">
    <property type="entry name" value="FOLIC ACID SYNTHESIS PROTEIN FOL1"/>
    <property type="match status" value="1"/>
</dbReference>
<dbReference type="NCBIfam" id="TIGR01496">
    <property type="entry name" value="DHPS"/>
    <property type="match status" value="1"/>
</dbReference>
<dbReference type="Gene3D" id="3.20.20.20">
    <property type="entry name" value="Dihydropteroate synthase-like"/>
    <property type="match status" value="1"/>
</dbReference>
<comment type="cofactor">
    <cofactor evidence="2">
        <name>Mg(2+)</name>
        <dbReference type="ChEBI" id="CHEBI:18420"/>
    </cofactor>
</comment>
<dbReference type="GO" id="GO:0046654">
    <property type="term" value="P:tetrahydrofolate biosynthetic process"/>
    <property type="evidence" value="ECO:0007669"/>
    <property type="project" value="TreeGrafter"/>
</dbReference>
<comment type="caution">
    <text evidence="11">The sequence shown here is derived from an EMBL/GenBank/DDBJ whole genome shotgun (WGS) entry which is preliminary data.</text>
</comment>
<comment type="similarity">
    <text evidence="4">Belongs to the DHPS family.</text>
</comment>
<name>A0A2A9HF68_TEPT2</name>
<evidence type="ECO:0000256" key="7">
    <source>
        <dbReference type="ARBA" id="ARBA00022723"/>
    </source>
</evidence>
<evidence type="ECO:0000256" key="1">
    <source>
        <dbReference type="ARBA" id="ARBA00000012"/>
    </source>
</evidence>
<dbReference type="AlphaFoldDB" id="A0A2A9HF68"/>
<sequence length="295" mass="31305">MTTARPVSWPLARTYRAPATVIRGREFRWGARTYVMGIINVTPDSFSGDGVNADPGAAAALACRFEAEGADILDIGAESSRPGAQELDPAEELRRLLPCLRAVRAATGLPISVDTYHASVAEAALEAGADAVNDIWGLRRDPAMAAVVASAGCPLIAMHNQRGRTFRDVAGDIAAGFEATLAIASGAGIPPERIILDPGFGFGWTPEQNLEMLRRLPELWRFDLPLLVGTSRKSTIGLVLHAPVDRRLEGTAATVAFSIAAGADIVRVHDVAAMVRVARMTDAIARAGWRQPPAP</sequence>
<dbReference type="CDD" id="cd00739">
    <property type="entry name" value="DHPS"/>
    <property type="match status" value="1"/>
</dbReference>
<keyword evidence="12" id="KW-1185">Reference proteome</keyword>
<dbReference type="InterPro" id="IPR011005">
    <property type="entry name" value="Dihydropteroate_synth-like_sf"/>
</dbReference>
<keyword evidence="8" id="KW-0460">Magnesium</keyword>
<dbReference type="InterPro" id="IPR000489">
    <property type="entry name" value="Pterin-binding_dom"/>
</dbReference>
<dbReference type="GO" id="GO:0005829">
    <property type="term" value="C:cytosol"/>
    <property type="evidence" value="ECO:0007669"/>
    <property type="project" value="TreeGrafter"/>
</dbReference>
<evidence type="ECO:0000256" key="5">
    <source>
        <dbReference type="ARBA" id="ARBA00012458"/>
    </source>
</evidence>
<dbReference type="InterPro" id="IPR045031">
    <property type="entry name" value="DHP_synth-like"/>
</dbReference>
<gene>
    <name evidence="11" type="ORF">A9A59_1200</name>
</gene>
<dbReference type="PROSITE" id="PS00793">
    <property type="entry name" value="DHPS_2"/>
    <property type="match status" value="1"/>
</dbReference>
<dbReference type="InterPro" id="IPR006390">
    <property type="entry name" value="DHP_synth_dom"/>
</dbReference>
<reference evidence="11 12" key="1">
    <citation type="submission" date="2017-09" db="EMBL/GenBank/DDBJ databases">
        <title>Sequencing the genomes of two abundant thermophiles in Great Basin hot springs: Thermocrinis jamiesonii and novel Chloroflexi Thermoflexus hugenholtzii.</title>
        <authorList>
            <person name="Hedlund B."/>
        </authorList>
    </citation>
    <scope>NUCLEOTIDE SEQUENCE [LARGE SCALE GENOMIC DNA]</scope>
    <source>
        <strain evidence="11 12">G233</strain>
    </source>
</reference>
<evidence type="ECO:0000256" key="8">
    <source>
        <dbReference type="ARBA" id="ARBA00022842"/>
    </source>
</evidence>
<dbReference type="GO" id="GO:0046872">
    <property type="term" value="F:metal ion binding"/>
    <property type="evidence" value="ECO:0007669"/>
    <property type="project" value="UniProtKB-KW"/>
</dbReference>
<evidence type="ECO:0000256" key="9">
    <source>
        <dbReference type="ARBA" id="ARBA00022909"/>
    </source>
</evidence>